<comment type="caution">
    <text evidence="7">The sequence shown here is derived from an EMBL/GenBank/DDBJ whole genome shotgun (WGS) entry which is preliminary data.</text>
</comment>
<feature type="transmembrane region" description="Helical" evidence="5">
    <location>
        <begin position="351"/>
        <end position="369"/>
    </location>
</feature>
<dbReference type="Pfam" id="PF13515">
    <property type="entry name" value="FUSC_2"/>
    <property type="match status" value="1"/>
</dbReference>
<organism evidence="7 8">
    <name type="scientific">Reyranella soli</name>
    <dbReference type="NCBI Taxonomy" id="1230389"/>
    <lineage>
        <taxon>Bacteria</taxon>
        <taxon>Pseudomonadati</taxon>
        <taxon>Pseudomonadota</taxon>
        <taxon>Alphaproteobacteria</taxon>
        <taxon>Hyphomicrobiales</taxon>
        <taxon>Reyranellaceae</taxon>
        <taxon>Reyranella</taxon>
    </lineage>
</organism>
<reference evidence="7 8" key="1">
    <citation type="submission" date="2019-07" db="EMBL/GenBank/DDBJ databases">
        <title>Whole genome shotgun sequence of Reyranella soli NBRC 108950.</title>
        <authorList>
            <person name="Hosoyama A."/>
            <person name="Uohara A."/>
            <person name="Ohji S."/>
            <person name="Ichikawa N."/>
        </authorList>
    </citation>
    <scope>NUCLEOTIDE SEQUENCE [LARGE SCALE GENOMIC DNA]</scope>
    <source>
        <strain evidence="7 8">NBRC 108950</strain>
    </source>
</reference>
<dbReference type="EMBL" id="BKAJ01000036">
    <property type="protein sequence ID" value="GEP55263.1"/>
    <property type="molecule type" value="Genomic_DNA"/>
</dbReference>
<dbReference type="RefSeq" id="WP_147149361.1">
    <property type="nucleotide sequence ID" value="NZ_BKAJ01000036.1"/>
</dbReference>
<keyword evidence="8" id="KW-1185">Reference proteome</keyword>
<accession>A0A512N8M4</accession>
<evidence type="ECO:0000256" key="2">
    <source>
        <dbReference type="ARBA" id="ARBA00022692"/>
    </source>
</evidence>
<feature type="transmembrane region" description="Helical" evidence="5">
    <location>
        <begin position="168"/>
        <end position="192"/>
    </location>
</feature>
<evidence type="ECO:0000256" key="4">
    <source>
        <dbReference type="ARBA" id="ARBA00023136"/>
    </source>
</evidence>
<dbReference type="GO" id="GO:0016020">
    <property type="term" value="C:membrane"/>
    <property type="evidence" value="ECO:0007669"/>
    <property type="project" value="UniProtKB-SubCell"/>
</dbReference>
<keyword evidence="4 5" id="KW-0472">Membrane</keyword>
<evidence type="ECO:0000256" key="3">
    <source>
        <dbReference type="ARBA" id="ARBA00022989"/>
    </source>
</evidence>
<feature type="transmembrane region" description="Helical" evidence="5">
    <location>
        <begin position="117"/>
        <end position="134"/>
    </location>
</feature>
<evidence type="ECO:0000313" key="8">
    <source>
        <dbReference type="Proteomes" id="UP000321058"/>
    </source>
</evidence>
<evidence type="ECO:0000259" key="6">
    <source>
        <dbReference type="Pfam" id="PF13515"/>
    </source>
</evidence>
<feature type="transmembrane region" description="Helical" evidence="5">
    <location>
        <begin position="240"/>
        <end position="259"/>
    </location>
</feature>
<feature type="transmembrane region" description="Helical" evidence="5">
    <location>
        <begin position="141"/>
        <end position="162"/>
    </location>
</feature>
<feature type="transmembrane region" description="Helical" evidence="5">
    <location>
        <begin position="271"/>
        <end position="289"/>
    </location>
</feature>
<evidence type="ECO:0000256" key="1">
    <source>
        <dbReference type="ARBA" id="ARBA00004141"/>
    </source>
</evidence>
<feature type="transmembrane region" description="Helical" evidence="5">
    <location>
        <begin position="295"/>
        <end position="312"/>
    </location>
</feature>
<dbReference type="OrthoDB" id="7374648at2"/>
<proteinExistence type="predicted"/>
<feature type="domain" description="Integral membrane bound transporter" evidence="6">
    <location>
        <begin position="56"/>
        <end position="184"/>
    </location>
</feature>
<evidence type="ECO:0000313" key="7">
    <source>
        <dbReference type="EMBL" id="GEP55263.1"/>
    </source>
</evidence>
<keyword evidence="2 5" id="KW-0812">Transmembrane</keyword>
<dbReference type="InterPro" id="IPR049453">
    <property type="entry name" value="Memb_transporter_dom"/>
</dbReference>
<protein>
    <recommendedName>
        <fullName evidence="6">Integral membrane bound transporter domain-containing protein</fullName>
    </recommendedName>
</protein>
<feature type="transmembrane region" description="Helical" evidence="5">
    <location>
        <begin position="213"/>
        <end position="234"/>
    </location>
</feature>
<gene>
    <name evidence="7" type="ORF">RSO01_24290</name>
</gene>
<feature type="transmembrane region" description="Helical" evidence="5">
    <location>
        <begin position="95"/>
        <end position="111"/>
    </location>
</feature>
<comment type="subcellular location">
    <subcellularLocation>
        <location evidence="1">Membrane</location>
        <topology evidence="1">Multi-pass membrane protein</topology>
    </subcellularLocation>
</comment>
<dbReference type="Proteomes" id="UP000321058">
    <property type="component" value="Unassembled WGS sequence"/>
</dbReference>
<feature type="transmembrane region" description="Helical" evidence="5">
    <location>
        <begin position="47"/>
        <end position="64"/>
    </location>
</feature>
<dbReference type="AlphaFoldDB" id="A0A512N8M4"/>
<sequence length="384" mass="41032">MIGHLRHFFHEVHDISVETWDITYDTLVKFGRELGELGEAPDRTRQGIVAAGAVMLATFLALLLEIQSPWWAAISAFMSLTATGGGSVRRGLMRLAGTIAGALLGFIMARWLPYDHFAMYLFIAGITMLGVVGMQVSPHGLAWMFLSITSLLVLLEAIANPLQAASIAYYRTFEVGIGVLSAIIASNLMFGWNREPPPVAPGWRHLLGAQWPVVLHGARSAIAVCAVLAIWMMLEIQEVVEMAITVAVVMAAPVVADGGLGTRHAVAVRSLHRLLGCTLGGAVALGCLALNVESFVWWLGMIGVAVWIGMHVQVGPHGVGYVGTQATFAFIVTLIQGAAPPDSILPGVERFAGIVGGLAILMVISLVLWPTDEELAEQRASAKE</sequence>
<keyword evidence="3 5" id="KW-1133">Transmembrane helix</keyword>
<name>A0A512N8M4_9HYPH</name>
<evidence type="ECO:0000256" key="5">
    <source>
        <dbReference type="SAM" id="Phobius"/>
    </source>
</evidence>